<organism evidence="3 4">
    <name type="scientific">Legionella fallonii LLAP-10</name>
    <dbReference type="NCBI Taxonomy" id="1212491"/>
    <lineage>
        <taxon>Bacteria</taxon>
        <taxon>Pseudomonadati</taxon>
        <taxon>Pseudomonadota</taxon>
        <taxon>Gammaproteobacteria</taxon>
        <taxon>Legionellales</taxon>
        <taxon>Legionellaceae</taxon>
        <taxon>Legionella</taxon>
    </lineage>
</organism>
<dbReference type="EMBL" id="LN614827">
    <property type="protein sequence ID" value="CEG55634.1"/>
    <property type="molecule type" value="Genomic_DNA"/>
</dbReference>
<evidence type="ECO:0000313" key="4">
    <source>
        <dbReference type="Proteomes" id="UP000032430"/>
    </source>
</evidence>
<dbReference type="KEGG" id="lfa:LFA_0153"/>
<evidence type="ECO:0000256" key="2">
    <source>
        <dbReference type="SAM" id="Phobius"/>
    </source>
</evidence>
<keyword evidence="2" id="KW-1133">Transmembrane helix</keyword>
<keyword evidence="2" id="KW-0472">Membrane</keyword>
<sequence length="307" mass="33529">MKQNIQELLKELVSYTMIRTSHISSEAKTVLFTMRKEFERLLASDDADKQKKMIALFMGGTIYALKQDDWKYRFAYDVKLYPAAISKDVLQNLNEKNSIVENIYAIGNQALLFLPQQSFNADLFKLEVRLINSQKPIAFFPDLQRNADRINLLVAFCTKYAHDLEHAEIDSNELNPVDLKQDKPKVVTANNIEPLHKDHHQETSTSSSDEATVNEPKITRTNSPSSSFSNISMQVLGGFLAAIGAAAVAVAFVVLNAATLGLAGLITAGLGVASILGGVGLFGTGAYRGCQSTPDASLNNSPGFAAI</sequence>
<gene>
    <name evidence="3" type="ORF">LFA_0153</name>
</gene>
<proteinExistence type="predicted"/>
<dbReference type="OrthoDB" id="5654397at2"/>
<keyword evidence="2" id="KW-0812">Transmembrane</keyword>
<evidence type="ECO:0000313" key="3">
    <source>
        <dbReference type="EMBL" id="CEG55634.1"/>
    </source>
</evidence>
<protein>
    <submittedName>
        <fullName evidence="3">Uncharacterized protein</fullName>
    </submittedName>
</protein>
<feature type="transmembrane region" description="Helical" evidence="2">
    <location>
        <begin position="235"/>
        <end position="255"/>
    </location>
</feature>
<dbReference type="AlphaFoldDB" id="A0A098G0Y0"/>
<feature type="region of interest" description="Disordered" evidence="1">
    <location>
        <begin position="193"/>
        <end position="226"/>
    </location>
</feature>
<feature type="transmembrane region" description="Helical" evidence="2">
    <location>
        <begin position="261"/>
        <end position="282"/>
    </location>
</feature>
<dbReference type="STRING" id="1212491.LFA_0153"/>
<dbReference type="RefSeq" id="WP_045094484.1">
    <property type="nucleotide sequence ID" value="NZ_LN614827.1"/>
</dbReference>
<evidence type="ECO:0000256" key="1">
    <source>
        <dbReference type="SAM" id="MobiDB-lite"/>
    </source>
</evidence>
<dbReference type="Proteomes" id="UP000032430">
    <property type="component" value="Chromosome I"/>
</dbReference>
<name>A0A098G0Y0_9GAMM</name>
<keyword evidence="4" id="KW-1185">Reference proteome</keyword>
<dbReference type="HOGENOM" id="CLU_905505_0_0_6"/>
<reference evidence="4" key="1">
    <citation type="submission" date="2014-09" db="EMBL/GenBank/DDBJ databases">
        <authorList>
            <person name="Gomez-Valero L."/>
        </authorList>
    </citation>
    <scope>NUCLEOTIDE SEQUENCE [LARGE SCALE GENOMIC DNA]</scope>
    <source>
        <strain evidence="4">ATCC700992</strain>
    </source>
</reference>
<accession>A0A098G0Y0</accession>